<evidence type="ECO:0000313" key="5">
    <source>
        <dbReference type="EnsemblMetazoa" id="RPRC001224-PA"/>
    </source>
</evidence>
<dbReference type="Pfam" id="PF03715">
    <property type="entry name" value="Noc2"/>
    <property type="match status" value="1"/>
</dbReference>
<evidence type="ECO:0000256" key="1">
    <source>
        <dbReference type="ARBA" id="ARBA00004123"/>
    </source>
</evidence>
<dbReference type="PANTHER" id="PTHR12687">
    <property type="entry name" value="NUCLEOLAR COMPLEX 2 AND RAD4-RELATED"/>
    <property type="match status" value="1"/>
</dbReference>
<dbReference type="GO" id="GO:0030690">
    <property type="term" value="C:Noc1p-Noc2p complex"/>
    <property type="evidence" value="ECO:0007669"/>
    <property type="project" value="TreeGrafter"/>
</dbReference>
<feature type="region of interest" description="Disordered" evidence="4">
    <location>
        <begin position="140"/>
        <end position="164"/>
    </location>
</feature>
<reference evidence="5" key="1">
    <citation type="submission" date="2015-05" db="UniProtKB">
        <authorList>
            <consortium name="EnsemblMetazoa"/>
        </authorList>
    </citation>
    <scope>IDENTIFICATION</scope>
</reference>
<dbReference type="InterPro" id="IPR005343">
    <property type="entry name" value="Noc2"/>
</dbReference>
<dbReference type="VEuPathDB" id="VectorBase:RPRC001224"/>
<keyword evidence="6" id="KW-1185">Reference proteome</keyword>
<feature type="region of interest" description="Disordered" evidence="4">
    <location>
        <begin position="1"/>
        <end position="76"/>
    </location>
</feature>
<dbReference type="HOGENOM" id="CLU_011272_1_1_1"/>
<dbReference type="EnsemblMetazoa" id="RPRC001224-RA">
    <property type="protein sequence ID" value="RPRC001224-PA"/>
    <property type="gene ID" value="RPRC001224"/>
</dbReference>
<dbReference type="GO" id="GO:0005654">
    <property type="term" value="C:nucleoplasm"/>
    <property type="evidence" value="ECO:0007669"/>
    <property type="project" value="TreeGrafter"/>
</dbReference>
<comment type="similarity">
    <text evidence="2">Belongs to the NOC2 family.</text>
</comment>
<protein>
    <submittedName>
        <fullName evidence="5">Uncharacterized protein</fullName>
    </submittedName>
</protein>
<dbReference type="GO" id="GO:0042273">
    <property type="term" value="P:ribosomal large subunit biogenesis"/>
    <property type="evidence" value="ECO:0007669"/>
    <property type="project" value="TreeGrafter"/>
</dbReference>
<evidence type="ECO:0000256" key="2">
    <source>
        <dbReference type="ARBA" id="ARBA00005907"/>
    </source>
</evidence>
<feature type="compositionally biased region" description="Polar residues" evidence="4">
    <location>
        <begin position="19"/>
        <end position="30"/>
    </location>
</feature>
<dbReference type="GO" id="GO:0030691">
    <property type="term" value="C:Noc2p-Noc3p complex"/>
    <property type="evidence" value="ECO:0007669"/>
    <property type="project" value="TreeGrafter"/>
</dbReference>
<sequence>MKDKQIKSNRKPPQKVQFKVTNNKNRYSNKYSDDKVSSDEEFIKEDETDHSDDSELEENILEEEESSKKEDFYLADNSDDEILKKKSVESNEEGSDDEWLNADIQHKKSLENLKKIDPEFYQFLEENDKKLLDFDASDESDIENEEKYHKPSAELELGSEESDYEAEEGVKATLDRVTGEDTSPFTVDGSAVFNAVMEMCVMHLHKAIVEFLKLPAQHAKDPSKSKKWVKIKSLLQGYFTDLFKETFQSVYNWQYINSLRLWVDLMCASQQSSELQQLLYPLIQIILGCIRLIPTAQYLPLRFHCIQMLIKIGNEIGAYTPVLPFILEAISCADLNKRLKKASMKPFDFTFVLRLSKAAMTETGFTDAVVENVFELLLETCTSNSHSIAFPDLVVPTIVQLKSIIKECKTPKYSSKLKQALLKIEENYNYLNNERNKININLREIDKIKAFEVDIKAKGTPLQKYLDQYKKSQNLVKAKRVADENARLCDMGFPKIKRPKLTNKEIKKENEGPVELFPSDESDLEIPEHIGSTNEKKDKKKKKKITKPLVNVDIKSEDEMLENEVDDLVEELNIDTF</sequence>
<dbReference type="GO" id="GO:0005730">
    <property type="term" value="C:nucleolus"/>
    <property type="evidence" value="ECO:0007669"/>
    <property type="project" value="TreeGrafter"/>
</dbReference>
<name>T1HB18_RHOPR</name>
<comment type="subcellular location">
    <subcellularLocation>
        <location evidence="1">Nucleus</location>
    </subcellularLocation>
</comment>
<dbReference type="InParanoid" id="T1HB18"/>
<evidence type="ECO:0000256" key="4">
    <source>
        <dbReference type="SAM" id="MobiDB-lite"/>
    </source>
</evidence>
<feature type="compositionally biased region" description="Acidic residues" evidence="4">
    <location>
        <begin position="54"/>
        <end position="65"/>
    </location>
</feature>
<feature type="region of interest" description="Disordered" evidence="4">
    <location>
        <begin position="514"/>
        <end position="545"/>
    </location>
</feature>
<dbReference type="Proteomes" id="UP000015103">
    <property type="component" value="Unassembled WGS sequence"/>
</dbReference>
<evidence type="ECO:0000256" key="3">
    <source>
        <dbReference type="ARBA" id="ARBA00023242"/>
    </source>
</evidence>
<evidence type="ECO:0000313" key="6">
    <source>
        <dbReference type="Proteomes" id="UP000015103"/>
    </source>
</evidence>
<dbReference type="OMA" id="GTCELAN"/>
<dbReference type="eggNOG" id="KOG2256">
    <property type="taxonomic scope" value="Eukaryota"/>
</dbReference>
<keyword evidence="3" id="KW-0539">Nucleus</keyword>
<proteinExistence type="inferred from homology"/>
<dbReference type="AlphaFoldDB" id="T1HB18"/>
<organism evidence="5 6">
    <name type="scientific">Rhodnius prolixus</name>
    <name type="common">Triatomid bug</name>
    <dbReference type="NCBI Taxonomy" id="13249"/>
    <lineage>
        <taxon>Eukaryota</taxon>
        <taxon>Metazoa</taxon>
        <taxon>Ecdysozoa</taxon>
        <taxon>Arthropoda</taxon>
        <taxon>Hexapoda</taxon>
        <taxon>Insecta</taxon>
        <taxon>Pterygota</taxon>
        <taxon>Neoptera</taxon>
        <taxon>Paraneoptera</taxon>
        <taxon>Hemiptera</taxon>
        <taxon>Heteroptera</taxon>
        <taxon>Panheteroptera</taxon>
        <taxon>Cimicomorpha</taxon>
        <taxon>Reduviidae</taxon>
        <taxon>Triatominae</taxon>
        <taxon>Rhodnius</taxon>
    </lineage>
</organism>
<accession>T1HB18</accession>
<dbReference type="STRING" id="13249.T1HB18"/>
<dbReference type="EMBL" id="ACPB03001885">
    <property type="status" value="NOT_ANNOTATED_CDS"/>
    <property type="molecule type" value="Genomic_DNA"/>
</dbReference>
<dbReference type="PANTHER" id="PTHR12687:SF4">
    <property type="entry name" value="NUCLEOLAR COMPLEX PROTEIN 2 HOMOLOG"/>
    <property type="match status" value="1"/>
</dbReference>
<dbReference type="FunCoup" id="T1HB18">
    <property type="interactions" value="1145"/>
</dbReference>